<organism evidence="3 4">
    <name type="scientific">Meridianimarinicoccus roseus</name>
    <dbReference type="NCBI Taxonomy" id="2072018"/>
    <lineage>
        <taxon>Bacteria</taxon>
        <taxon>Pseudomonadati</taxon>
        <taxon>Pseudomonadota</taxon>
        <taxon>Alphaproteobacteria</taxon>
        <taxon>Rhodobacterales</taxon>
        <taxon>Paracoccaceae</taxon>
        <taxon>Meridianimarinicoccus</taxon>
    </lineage>
</organism>
<keyword evidence="2" id="KW-0560">Oxidoreductase</keyword>
<dbReference type="InterPro" id="IPR002347">
    <property type="entry name" value="SDR_fam"/>
</dbReference>
<dbReference type="AlphaFoldDB" id="A0A2V2LFS9"/>
<dbReference type="Gene3D" id="3.40.50.720">
    <property type="entry name" value="NAD(P)-binding Rossmann-like Domain"/>
    <property type="match status" value="1"/>
</dbReference>
<dbReference type="OrthoDB" id="9810734at2"/>
<evidence type="ECO:0000313" key="3">
    <source>
        <dbReference type="EMBL" id="PWR04498.1"/>
    </source>
</evidence>
<accession>A0A2V2LFS9</accession>
<dbReference type="Pfam" id="PF00106">
    <property type="entry name" value="adh_short"/>
    <property type="match status" value="1"/>
</dbReference>
<dbReference type="GO" id="GO:0016020">
    <property type="term" value="C:membrane"/>
    <property type="evidence" value="ECO:0007669"/>
    <property type="project" value="TreeGrafter"/>
</dbReference>
<proteinExistence type="inferred from homology"/>
<dbReference type="PANTHER" id="PTHR44196:SF1">
    <property type="entry name" value="DEHYDROGENASE_REDUCTASE SDR FAMILY MEMBER 7B"/>
    <property type="match status" value="1"/>
</dbReference>
<reference evidence="3 4" key="1">
    <citation type="submission" date="2018-05" db="EMBL/GenBank/DDBJ databases">
        <title>Rhodobacteraceae gen. nov., sp. nov. isolated from sea water.</title>
        <authorList>
            <person name="Ren Y."/>
        </authorList>
    </citation>
    <scope>NUCLEOTIDE SEQUENCE [LARGE SCALE GENOMIC DNA]</scope>
    <source>
        <strain evidence="3 4">TG-679</strain>
    </source>
</reference>
<dbReference type="GO" id="GO:0016491">
    <property type="term" value="F:oxidoreductase activity"/>
    <property type="evidence" value="ECO:0007669"/>
    <property type="project" value="UniProtKB-KW"/>
</dbReference>
<protein>
    <submittedName>
        <fullName evidence="3">Oxidoreductase</fullName>
    </submittedName>
</protein>
<dbReference type="EMBL" id="QGKU01000003">
    <property type="protein sequence ID" value="PWR04498.1"/>
    <property type="molecule type" value="Genomic_DNA"/>
</dbReference>
<comment type="similarity">
    <text evidence="1">Belongs to the short-chain dehydrogenases/reductases (SDR) family.</text>
</comment>
<gene>
    <name evidence="3" type="ORF">DKT77_00585</name>
</gene>
<name>A0A2V2LFS9_9RHOB</name>
<evidence type="ECO:0000313" key="4">
    <source>
        <dbReference type="Proteomes" id="UP000245680"/>
    </source>
</evidence>
<dbReference type="Proteomes" id="UP000245680">
    <property type="component" value="Unassembled WGS sequence"/>
</dbReference>
<keyword evidence="4" id="KW-1185">Reference proteome</keyword>
<dbReference type="PRINTS" id="PR00081">
    <property type="entry name" value="GDHRDH"/>
</dbReference>
<dbReference type="SUPFAM" id="SSF51735">
    <property type="entry name" value="NAD(P)-binding Rossmann-fold domains"/>
    <property type="match status" value="1"/>
</dbReference>
<comment type="caution">
    <text evidence="3">The sequence shown here is derived from an EMBL/GenBank/DDBJ whole genome shotgun (WGS) entry which is preliminary data.</text>
</comment>
<sequence length="275" mass="29796">MHVPDCRWSLRPRANLKAKSVLGVVSLDLTSKIILVTGGGSGIGFEFTRQLAALGNTVIICGRDAGKLAEAARVTGAQAIVGDVISADDQDRILSDIRAKHGRLDLLINNAGIFLPYDFAADPDVLQKIESEIAINATAPLTLTRRALPLLHMSAQPGVLFIGSAVAFVASPGTPVYSGTKALIHHCAQTLRHQLRPHGITVFEALPPVVDTDMATVLKSKNFKKMKPADLVRAIIDGLRRNQTEMLLGQSRQIRLLSRIAPAFLFRQFAKTEFH</sequence>
<evidence type="ECO:0000256" key="1">
    <source>
        <dbReference type="ARBA" id="ARBA00006484"/>
    </source>
</evidence>
<dbReference type="InterPro" id="IPR036291">
    <property type="entry name" value="NAD(P)-bd_dom_sf"/>
</dbReference>
<dbReference type="PANTHER" id="PTHR44196">
    <property type="entry name" value="DEHYDROGENASE/REDUCTASE SDR FAMILY MEMBER 7B"/>
    <property type="match status" value="1"/>
</dbReference>
<evidence type="ECO:0000256" key="2">
    <source>
        <dbReference type="ARBA" id="ARBA00023002"/>
    </source>
</evidence>